<protein>
    <submittedName>
        <fullName evidence="2">Uncharacterized protein</fullName>
    </submittedName>
</protein>
<dbReference type="AlphaFoldDB" id="A0A1G4ILE1"/>
<evidence type="ECO:0000256" key="1">
    <source>
        <dbReference type="SAM" id="Coils"/>
    </source>
</evidence>
<evidence type="ECO:0000313" key="2">
    <source>
        <dbReference type="EMBL" id="SCU73198.1"/>
    </source>
</evidence>
<sequence length="487" mass="55525">MSSETVAIQTLLEAFEESSERINALYNKVKSAGDDCKERATTIDVFRVLHDCFVFHTDTLQNQIDALKTYEEQEAENIEEEVEELEKELHLLDRISRGCDDAGCPLPSVNDVSLAAYQAFVTRSVDLSAQLSVMLEGLRHILTLTPPRLSKAQSIVTWLGVANKATWSAKEKQLNASWKSLEEDARLASASMDEPSLVAVRQLLSDVMQLGKKAVSAVGSGSRAETERARDVEHLGSQQRRLVLWCRQQQANLDVLTEPDHIQEFCKSLLEHYNVMSDNYHVVLEKAEPYMDNETVQEWLLEASEAWLHLQVKALEQFRRTLFEVHQDSLLEDQVEGQSAFCLQLGTVLGALECTLTPWCEVRSSACGRCIQLLDSCRELRGMMPEYEKLSRQLLELTDRLRIDREAYDCYRAAALSHVTYLSSSAELLAEAARRKGEYKACVYELQEWAVKKVRCDSWRNIRDKVRDIKDLLEQDQLLQRHRGEPV</sequence>
<dbReference type="RefSeq" id="XP_067083595.1">
    <property type="nucleotide sequence ID" value="XM_067227494.1"/>
</dbReference>
<keyword evidence="1" id="KW-0175">Coiled coil</keyword>
<gene>
    <name evidence="2" type="ORF">TEOVI_000880000</name>
</gene>
<dbReference type="GeneID" id="92382734"/>
<evidence type="ECO:0000313" key="3">
    <source>
        <dbReference type="Proteomes" id="UP000195570"/>
    </source>
</evidence>
<organism evidence="2 3">
    <name type="scientific">Trypanosoma equiperdum</name>
    <dbReference type="NCBI Taxonomy" id="5694"/>
    <lineage>
        <taxon>Eukaryota</taxon>
        <taxon>Discoba</taxon>
        <taxon>Euglenozoa</taxon>
        <taxon>Kinetoplastea</taxon>
        <taxon>Metakinetoplastina</taxon>
        <taxon>Trypanosomatida</taxon>
        <taxon>Trypanosomatidae</taxon>
        <taxon>Trypanosoma</taxon>
    </lineage>
</organism>
<proteinExistence type="predicted"/>
<reference evidence="2" key="1">
    <citation type="submission" date="2016-09" db="EMBL/GenBank/DDBJ databases">
        <authorList>
            <person name="Hebert L."/>
            <person name="Moumen B."/>
        </authorList>
    </citation>
    <scope>NUCLEOTIDE SEQUENCE [LARGE SCALE GENOMIC DNA]</scope>
    <source>
        <strain evidence="2">OVI</strain>
    </source>
</reference>
<name>A0A1G4ILE1_TRYEQ</name>
<comment type="caution">
    <text evidence="2">The sequence shown here is derived from an EMBL/GenBank/DDBJ whole genome shotgun (WGS) entry which is preliminary data.</text>
</comment>
<feature type="coiled-coil region" evidence="1">
    <location>
        <begin position="68"/>
        <end position="95"/>
    </location>
</feature>
<dbReference type="VEuPathDB" id="TriTrypDB:TEOVI_000880000"/>
<dbReference type="Proteomes" id="UP000195570">
    <property type="component" value="Unassembled WGS sequence"/>
</dbReference>
<keyword evidence="3" id="KW-1185">Reference proteome</keyword>
<dbReference type="EMBL" id="CZPT02002007">
    <property type="protein sequence ID" value="SCU73198.1"/>
    <property type="molecule type" value="Genomic_DNA"/>
</dbReference>
<accession>A0A1G4ILE1</accession>